<dbReference type="Proteomes" id="UP000433577">
    <property type="component" value="Chromosome 4"/>
</dbReference>
<dbReference type="PANTHER" id="PTHR30055:SF223">
    <property type="entry name" value="HTH-TYPE TRANSCRIPTIONAL REGULATOR UIDR"/>
    <property type="match status" value="1"/>
</dbReference>
<evidence type="ECO:0000313" key="7">
    <source>
        <dbReference type="EMBL" id="QGZ65885.1"/>
    </source>
</evidence>
<gene>
    <name evidence="7" type="ORF">FAZ98_29020</name>
</gene>
<dbReference type="InterPro" id="IPR039536">
    <property type="entry name" value="TetR_C_Proteobacteria"/>
</dbReference>
<sequence>MDSSTPTDPETACDTHREIDRDPQRESGHTPAPVARGRGRGRPVTVSREVRREQILSAAERLFSETGYADTSMADIARVCETSKRTLYELFPTKEDLFRSLVGNMETFAGLPHEIDAAASTHDALEAALDAIAHYVLDVRHVTLARLVIAESHRFPELRQRYYEQGVEHCKRWLEARIAALVACRRLAPVNENRLAGMLFGAVIGTPLIAAIADRRLPEMAEVAAHAREAVASFVATPR</sequence>
<dbReference type="SUPFAM" id="SSF48498">
    <property type="entry name" value="Tetracyclin repressor-like, C-terminal domain"/>
    <property type="match status" value="1"/>
</dbReference>
<evidence type="ECO:0000256" key="1">
    <source>
        <dbReference type="ARBA" id="ARBA00023015"/>
    </source>
</evidence>
<keyword evidence="3" id="KW-0804">Transcription</keyword>
<keyword evidence="1" id="KW-0805">Transcription regulation</keyword>
<evidence type="ECO:0000256" key="5">
    <source>
        <dbReference type="SAM" id="MobiDB-lite"/>
    </source>
</evidence>
<dbReference type="AlphaFoldDB" id="A0A7Z2JJZ2"/>
<dbReference type="PRINTS" id="PR00455">
    <property type="entry name" value="HTHTETR"/>
</dbReference>
<dbReference type="InterPro" id="IPR009057">
    <property type="entry name" value="Homeodomain-like_sf"/>
</dbReference>
<reference evidence="7 8" key="1">
    <citation type="submission" date="2019-12" db="EMBL/GenBank/DDBJ databases">
        <title>Paraburkholderia acidiphila 7Q-K02 sp. nov and Paraburkholderia acidisoli DHF22 sp. nov., two strains isolated from forest soil.</title>
        <authorList>
            <person name="Gao Z."/>
            <person name="Qiu L."/>
        </authorList>
    </citation>
    <scope>NUCLEOTIDE SEQUENCE [LARGE SCALE GENOMIC DNA]</scope>
    <source>
        <strain evidence="7 8">DHF22</strain>
    </source>
</reference>
<dbReference type="EMBL" id="CP046916">
    <property type="protein sequence ID" value="QGZ65885.1"/>
    <property type="molecule type" value="Genomic_DNA"/>
</dbReference>
<dbReference type="InterPro" id="IPR001647">
    <property type="entry name" value="HTH_TetR"/>
</dbReference>
<dbReference type="KEGG" id="pacs:FAZ98_29020"/>
<evidence type="ECO:0000256" key="4">
    <source>
        <dbReference type="PROSITE-ProRule" id="PRU00335"/>
    </source>
</evidence>
<dbReference type="GO" id="GO:0003700">
    <property type="term" value="F:DNA-binding transcription factor activity"/>
    <property type="evidence" value="ECO:0007669"/>
    <property type="project" value="TreeGrafter"/>
</dbReference>
<organism evidence="7 8">
    <name type="scientific">Paraburkholderia acidisoli</name>
    <dbReference type="NCBI Taxonomy" id="2571748"/>
    <lineage>
        <taxon>Bacteria</taxon>
        <taxon>Pseudomonadati</taxon>
        <taxon>Pseudomonadota</taxon>
        <taxon>Betaproteobacteria</taxon>
        <taxon>Burkholderiales</taxon>
        <taxon>Burkholderiaceae</taxon>
        <taxon>Paraburkholderia</taxon>
    </lineage>
</organism>
<feature type="region of interest" description="Disordered" evidence="5">
    <location>
        <begin position="1"/>
        <end position="47"/>
    </location>
</feature>
<feature type="domain" description="HTH tetR-type" evidence="6">
    <location>
        <begin position="49"/>
        <end position="109"/>
    </location>
</feature>
<feature type="compositionally biased region" description="Basic and acidic residues" evidence="5">
    <location>
        <begin position="13"/>
        <end position="28"/>
    </location>
</feature>
<name>A0A7Z2JJZ2_9BURK</name>
<proteinExistence type="predicted"/>
<dbReference type="Pfam" id="PF00440">
    <property type="entry name" value="TetR_N"/>
    <property type="match status" value="1"/>
</dbReference>
<dbReference type="GO" id="GO:0000976">
    <property type="term" value="F:transcription cis-regulatory region binding"/>
    <property type="evidence" value="ECO:0007669"/>
    <property type="project" value="TreeGrafter"/>
</dbReference>
<dbReference type="OrthoDB" id="9809994at2"/>
<dbReference type="PANTHER" id="PTHR30055">
    <property type="entry name" value="HTH-TYPE TRANSCRIPTIONAL REGULATOR RUTR"/>
    <property type="match status" value="1"/>
</dbReference>
<dbReference type="PROSITE" id="PS50977">
    <property type="entry name" value="HTH_TETR_2"/>
    <property type="match status" value="1"/>
</dbReference>
<dbReference type="InterPro" id="IPR050109">
    <property type="entry name" value="HTH-type_TetR-like_transc_reg"/>
</dbReference>
<dbReference type="RefSeq" id="WP_158956789.1">
    <property type="nucleotide sequence ID" value="NZ_CP046916.1"/>
</dbReference>
<feature type="DNA-binding region" description="H-T-H motif" evidence="4">
    <location>
        <begin position="72"/>
        <end position="91"/>
    </location>
</feature>
<dbReference type="Pfam" id="PF14246">
    <property type="entry name" value="TetR_C_7"/>
    <property type="match status" value="1"/>
</dbReference>
<dbReference type="FunFam" id="1.10.10.60:FF:000141">
    <property type="entry name" value="TetR family transcriptional regulator"/>
    <property type="match status" value="1"/>
</dbReference>
<protein>
    <submittedName>
        <fullName evidence="7">TetR family transcriptional regulator</fullName>
    </submittedName>
</protein>
<evidence type="ECO:0000256" key="2">
    <source>
        <dbReference type="ARBA" id="ARBA00023125"/>
    </source>
</evidence>
<feature type="compositionally biased region" description="Low complexity" evidence="5">
    <location>
        <begin position="30"/>
        <end position="46"/>
    </location>
</feature>
<dbReference type="SUPFAM" id="SSF46689">
    <property type="entry name" value="Homeodomain-like"/>
    <property type="match status" value="1"/>
</dbReference>
<evidence type="ECO:0000313" key="8">
    <source>
        <dbReference type="Proteomes" id="UP000433577"/>
    </source>
</evidence>
<dbReference type="InterPro" id="IPR036271">
    <property type="entry name" value="Tet_transcr_reg_TetR-rel_C_sf"/>
</dbReference>
<keyword evidence="2 4" id="KW-0238">DNA-binding</keyword>
<evidence type="ECO:0000256" key="3">
    <source>
        <dbReference type="ARBA" id="ARBA00023163"/>
    </source>
</evidence>
<keyword evidence="8" id="KW-1185">Reference proteome</keyword>
<dbReference type="Gene3D" id="1.10.357.10">
    <property type="entry name" value="Tetracycline Repressor, domain 2"/>
    <property type="match status" value="1"/>
</dbReference>
<evidence type="ECO:0000259" key="6">
    <source>
        <dbReference type="PROSITE" id="PS50977"/>
    </source>
</evidence>
<accession>A0A7Z2JJZ2</accession>